<dbReference type="Pfam" id="PF15978">
    <property type="entry name" value="TnsD"/>
    <property type="match status" value="1"/>
</dbReference>
<evidence type="ECO:0000259" key="1">
    <source>
        <dbReference type="Pfam" id="PF06527"/>
    </source>
</evidence>
<proteinExistence type="predicted"/>
<organism evidence="3 4">
    <name type="scientific">Vibrio aquimaris</name>
    <dbReference type="NCBI Taxonomy" id="2587862"/>
    <lineage>
        <taxon>Bacteria</taxon>
        <taxon>Pseudomonadati</taxon>
        <taxon>Pseudomonadota</taxon>
        <taxon>Gammaproteobacteria</taxon>
        <taxon>Vibrionales</taxon>
        <taxon>Vibrionaceae</taxon>
        <taxon>Vibrio</taxon>
    </lineage>
</organism>
<name>A0A5P9CG56_9VIBR</name>
<accession>A0A5P9CG56</accession>
<dbReference type="RefSeq" id="WP_152429522.1">
    <property type="nucleotide sequence ID" value="NZ_CBCSDK010000005.1"/>
</dbReference>
<keyword evidence="4" id="KW-1185">Reference proteome</keyword>
<feature type="domain" description="Transposon Tn7 transposition protein TnsD C-terminal" evidence="2">
    <location>
        <begin position="320"/>
        <end position="441"/>
    </location>
</feature>
<evidence type="ECO:0000313" key="3">
    <source>
        <dbReference type="EMBL" id="QFT25240.1"/>
    </source>
</evidence>
<dbReference type="OrthoDB" id="470139at2"/>
<sequence length="515" mass="61319">MLGLPILYPNELIYSLVARAKVHSGITSPKRLLDEIYADRNLIATVDLPSHLAEISRQYSVALNITVPLLIYRHTLFPLYAPFIEEKRRLAGIRWMENQSKGRIHLSFGVAASLVKQPNQLRYCPKCFDEQIAQYGERYWKRNWQVPGATWCSVHQIPLYEFSIPLNYEHRHEFYAASRSVKDRQLHDLKRESLRCSIMAKQLLETEPQESPTVHQWTCYYRDLIVSSGCNRGSNLNYGEVCDRIYSLWHKDWLFYNHLALSEKESCWVKSILRKHRKSFSFIQHMIIQSSLSDEYVPFSEVLTQVKQYPEKSKAVCQVPLSQKINRKKRSKWLTVLKKFGCAHAKSRGYLALYMWLYRHDYIWLMRVNKRYQRPMTYINNRVNWNKRDRLFVRKLSKLLDSFEEDHYSPRRSSTFLLSRLGLRTWSHRISGKLPLTRQFLDRYSESVEQYQIRRLTNQYISFYLQNTEIQRWRLLRSAGLSEERLTLLAQCFLSMLMEGVWETIDLNTSLKTQL</sequence>
<dbReference type="AlphaFoldDB" id="A0A5P9CG56"/>
<protein>
    <submittedName>
        <fullName evidence="3">Uncharacterized protein</fullName>
    </submittedName>
</protein>
<dbReference type="KEGG" id="vaq:FIV01_02120"/>
<reference evidence="3 4" key="1">
    <citation type="submission" date="2019-10" db="EMBL/GenBank/DDBJ databases">
        <title>Complete genome sequence of Vibrio sp. strain THAF100, isolated from non-filtered water from the water column of tank 6 of a marine aquarium containing stony-coral fragments. Water maintained at 26 degree C.</title>
        <authorList>
            <person name="Ruckert C."/>
            <person name="Franco A."/>
            <person name="Kalinowski J."/>
            <person name="Glaeser S."/>
        </authorList>
    </citation>
    <scope>NUCLEOTIDE SEQUENCE [LARGE SCALE GENOMIC DNA]</scope>
    <source>
        <strain evidence="3 4">THAF100</strain>
    </source>
</reference>
<dbReference type="InterPro" id="IPR009492">
    <property type="entry name" value="TniQ"/>
</dbReference>
<dbReference type="Pfam" id="PF06527">
    <property type="entry name" value="TniQ"/>
    <property type="match status" value="1"/>
</dbReference>
<feature type="domain" description="TniQ" evidence="1">
    <location>
        <begin position="6"/>
        <end position="159"/>
    </location>
</feature>
<evidence type="ECO:0000313" key="4">
    <source>
        <dbReference type="Proteomes" id="UP000326936"/>
    </source>
</evidence>
<gene>
    <name evidence="3" type="ORF">FIV01_02120</name>
</gene>
<evidence type="ECO:0000259" key="2">
    <source>
        <dbReference type="Pfam" id="PF15978"/>
    </source>
</evidence>
<dbReference type="EMBL" id="CP045350">
    <property type="protein sequence ID" value="QFT25240.1"/>
    <property type="molecule type" value="Genomic_DNA"/>
</dbReference>
<dbReference type="Proteomes" id="UP000326936">
    <property type="component" value="Chromosome"/>
</dbReference>
<dbReference type="InterPro" id="IPR032750">
    <property type="entry name" value="TnsD_C"/>
</dbReference>